<reference evidence="3" key="1">
    <citation type="submission" date="2016-10" db="EMBL/GenBank/DDBJ databases">
        <authorList>
            <person name="Varghese N."/>
            <person name="Submissions S."/>
        </authorList>
    </citation>
    <scope>NUCLEOTIDE SEQUENCE [LARGE SCALE GENOMIC DNA]</scope>
    <source>
        <strain evidence="3">CGMCC 1.10121</strain>
    </source>
</reference>
<organism evidence="2 3">
    <name type="scientific">Halogranum amylolyticum</name>
    <dbReference type="NCBI Taxonomy" id="660520"/>
    <lineage>
        <taxon>Archaea</taxon>
        <taxon>Methanobacteriati</taxon>
        <taxon>Methanobacteriota</taxon>
        <taxon>Stenosarchaea group</taxon>
        <taxon>Halobacteria</taxon>
        <taxon>Halobacteriales</taxon>
        <taxon>Haloferacaceae</taxon>
    </lineage>
</organism>
<feature type="compositionally biased region" description="Basic and acidic residues" evidence="1">
    <location>
        <begin position="7"/>
        <end position="18"/>
    </location>
</feature>
<sequence length="100" mass="11274">MTQTWHFGKDNEKRENSTRDPANCRYCGSHVGQKFRKVFGDNSDIAWACKSCLTDDLPVNYRDSIRKGACADPEKRDQMILDAQSGVDATQNTENSEVEA</sequence>
<protein>
    <submittedName>
        <fullName evidence="2">Uncharacterized protein</fullName>
    </submittedName>
</protein>
<feature type="region of interest" description="Disordered" evidence="1">
    <location>
        <begin position="1"/>
        <end position="21"/>
    </location>
</feature>
<accession>A0A1H8U042</accession>
<name>A0A1H8U042_9EURY</name>
<evidence type="ECO:0000313" key="2">
    <source>
        <dbReference type="EMBL" id="SEO96183.1"/>
    </source>
</evidence>
<dbReference type="AlphaFoldDB" id="A0A1H8U042"/>
<dbReference type="Pfam" id="PF24444">
    <property type="entry name" value="DUF7563"/>
    <property type="match status" value="1"/>
</dbReference>
<evidence type="ECO:0000256" key="1">
    <source>
        <dbReference type="SAM" id="MobiDB-lite"/>
    </source>
</evidence>
<proteinExistence type="predicted"/>
<keyword evidence="3" id="KW-1185">Reference proteome</keyword>
<evidence type="ECO:0000313" key="3">
    <source>
        <dbReference type="Proteomes" id="UP000199126"/>
    </source>
</evidence>
<dbReference type="InterPro" id="IPR055985">
    <property type="entry name" value="DUF7563"/>
</dbReference>
<gene>
    <name evidence="2" type="ORF">SAMN04487948_10913</name>
</gene>
<dbReference type="Proteomes" id="UP000199126">
    <property type="component" value="Unassembled WGS sequence"/>
</dbReference>
<dbReference type="EMBL" id="FODV01000009">
    <property type="protein sequence ID" value="SEO96183.1"/>
    <property type="molecule type" value="Genomic_DNA"/>
</dbReference>